<dbReference type="OMA" id="WSIISAW"/>
<feature type="chain" id="PRO_5002247387" evidence="1">
    <location>
        <begin position="21"/>
        <end position="376"/>
    </location>
</feature>
<accession>A0A0D2M136</accession>
<dbReference type="OrthoDB" id="2734890at2759"/>
<evidence type="ECO:0000256" key="1">
    <source>
        <dbReference type="SAM" id="SignalP"/>
    </source>
</evidence>
<keyword evidence="1" id="KW-0732">Signal</keyword>
<name>A0A0D2M136_HYPSF</name>
<reference evidence="3" key="1">
    <citation type="submission" date="2014-04" db="EMBL/GenBank/DDBJ databases">
        <title>Evolutionary Origins and Diversification of the Mycorrhizal Mutualists.</title>
        <authorList>
            <consortium name="DOE Joint Genome Institute"/>
            <consortium name="Mycorrhizal Genomics Consortium"/>
            <person name="Kohler A."/>
            <person name="Kuo A."/>
            <person name="Nagy L.G."/>
            <person name="Floudas D."/>
            <person name="Copeland A."/>
            <person name="Barry K.W."/>
            <person name="Cichocki N."/>
            <person name="Veneault-Fourrey C."/>
            <person name="LaButti K."/>
            <person name="Lindquist E.A."/>
            <person name="Lipzen A."/>
            <person name="Lundell T."/>
            <person name="Morin E."/>
            <person name="Murat C."/>
            <person name="Riley R."/>
            <person name="Ohm R."/>
            <person name="Sun H."/>
            <person name="Tunlid A."/>
            <person name="Henrissat B."/>
            <person name="Grigoriev I.V."/>
            <person name="Hibbett D.S."/>
            <person name="Martin F."/>
        </authorList>
    </citation>
    <scope>NUCLEOTIDE SEQUENCE [LARGE SCALE GENOMIC DNA]</scope>
    <source>
        <strain evidence="3">FD-334 SS-4</strain>
    </source>
</reference>
<keyword evidence="3" id="KW-1185">Reference proteome</keyword>
<feature type="signal peptide" evidence="1">
    <location>
        <begin position="1"/>
        <end position="20"/>
    </location>
</feature>
<dbReference type="AlphaFoldDB" id="A0A0D2M136"/>
<proteinExistence type="predicted"/>
<sequence length="376" mass="39140">MVTPLAFVAAVLSVVSFTEAIPTRRDDAFCVQLLTSCVNAGSNAISDPWSIPACIYGATCFGGSHPIDGFLAAVAASQNATAKASLNVPRVTVAVFNHISTDEKVVTQQNFIDGVYGTLSATNGPYPDVSLVISSFQRVAIWTAFCNGAGVPFKNFADYFQFAATVNSNGCPTTTSSGLPISLPISTTIAPILSTSSVTATFLTSTVSTATGPTATPPPFPNISSEPSCQWQFETCVQSVNSDASNAWSQISCLLAASCFGGQRPVDGLLSVVFTTKTGKSSSLAPTSLAEARLSNATLNKISTNGSTVTVQNWIDAYYGQIAATGGPFPTSSAVVISDFQRIQQWTVFCGAAGIPFMNVADYFEFSSSVSSPTSC</sequence>
<organism evidence="2 3">
    <name type="scientific">Hypholoma sublateritium (strain FD-334 SS-4)</name>
    <dbReference type="NCBI Taxonomy" id="945553"/>
    <lineage>
        <taxon>Eukaryota</taxon>
        <taxon>Fungi</taxon>
        <taxon>Dikarya</taxon>
        <taxon>Basidiomycota</taxon>
        <taxon>Agaricomycotina</taxon>
        <taxon>Agaricomycetes</taxon>
        <taxon>Agaricomycetidae</taxon>
        <taxon>Agaricales</taxon>
        <taxon>Agaricineae</taxon>
        <taxon>Strophariaceae</taxon>
        <taxon>Hypholoma</taxon>
    </lineage>
</organism>
<dbReference type="STRING" id="945553.A0A0D2M136"/>
<dbReference type="Proteomes" id="UP000054270">
    <property type="component" value="Unassembled WGS sequence"/>
</dbReference>
<protein>
    <submittedName>
        <fullName evidence="2">Uncharacterized protein</fullName>
    </submittedName>
</protein>
<dbReference type="EMBL" id="KN817612">
    <property type="protein sequence ID" value="KJA16918.1"/>
    <property type="molecule type" value="Genomic_DNA"/>
</dbReference>
<gene>
    <name evidence="2" type="ORF">HYPSUDRAFT_57929</name>
</gene>
<evidence type="ECO:0000313" key="2">
    <source>
        <dbReference type="EMBL" id="KJA16918.1"/>
    </source>
</evidence>
<evidence type="ECO:0000313" key="3">
    <source>
        <dbReference type="Proteomes" id="UP000054270"/>
    </source>
</evidence>